<keyword evidence="4" id="KW-0808">Transferase</keyword>
<evidence type="ECO:0000313" key="12">
    <source>
        <dbReference type="Proteomes" id="UP000070513"/>
    </source>
</evidence>
<keyword evidence="9" id="KW-0812">Transmembrane</keyword>
<dbReference type="CDD" id="cd16917">
    <property type="entry name" value="HATPase_UhpB-NarQ-NarX-like"/>
    <property type="match status" value="1"/>
</dbReference>
<dbReference type="SMART" id="SM00028">
    <property type="entry name" value="TPR"/>
    <property type="match status" value="3"/>
</dbReference>
<dbReference type="GO" id="GO:0005524">
    <property type="term" value="F:ATP binding"/>
    <property type="evidence" value="ECO:0007669"/>
    <property type="project" value="UniProtKB-KW"/>
</dbReference>
<dbReference type="InterPro" id="IPR005467">
    <property type="entry name" value="His_kinase_dom"/>
</dbReference>
<dbReference type="InterPro" id="IPR019734">
    <property type="entry name" value="TPR_rpt"/>
</dbReference>
<dbReference type="Gene3D" id="1.20.5.1930">
    <property type="match status" value="1"/>
</dbReference>
<evidence type="ECO:0000256" key="2">
    <source>
        <dbReference type="ARBA" id="ARBA00012438"/>
    </source>
</evidence>
<evidence type="ECO:0000256" key="1">
    <source>
        <dbReference type="ARBA" id="ARBA00000085"/>
    </source>
</evidence>
<dbReference type="Pfam" id="PF02518">
    <property type="entry name" value="HATPase_c"/>
    <property type="match status" value="1"/>
</dbReference>
<dbReference type="InterPro" id="IPR036890">
    <property type="entry name" value="HATPase_C_sf"/>
</dbReference>
<protein>
    <recommendedName>
        <fullName evidence="2">histidine kinase</fullName>
        <ecNumber evidence="2">2.7.13.3</ecNumber>
    </recommendedName>
</protein>
<dbReference type="Gene3D" id="1.25.40.10">
    <property type="entry name" value="Tetratricopeptide repeat domain"/>
    <property type="match status" value="2"/>
</dbReference>
<evidence type="ECO:0000256" key="5">
    <source>
        <dbReference type="ARBA" id="ARBA00022741"/>
    </source>
</evidence>
<dbReference type="Gene3D" id="3.30.565.10">
    <property type="entry name" value="Histidine kinase-like ATPase, C-terminal domain"/>
    <property type="match status" value="1"/>
</dbReference>
<dbReference type="AlphaFoldDB" id="A0A135W2G6"/>
<sequence>MINKYLFLLLFFSGLQYVYAQGAYFYYLEKKNNNFDSLVAATNRETVDTIKALKSYQIAATYFTRQDLENYNKYVKQGIESSARSQVYKDIGLYYQALIHFTKPDFMNLLEKDFNATESLLKKYKSNEAKRIRVIMFQNLSLFKTMQNKDTESMNILINNAIPLATSIGDHELIGGLYKNIALSFYNSQDFSKAIEYSNLAQSFLSKIKKPSPQSKGMMGEALLLKAECLMRRNKLPEAKIELNKAYSIIRNYPESNFHSLYFSNLGYYQMKLKNYPEALKTFDTGLNNAEKYKNTNIIERIKLFKHEIYQDLKDYKKSNEILFEVQNTPFKKNKQQILKEFSKNYAALKDTANAYRYASEFINSFDSTNTVGIHKNIAFLEARYRKAEDEKKIAWLNTEKTKKQMEVNQKNSYLWLLSLVLLSFLSLLIFLYIIYRKNKKLSEQKEINLQQKIEDIKQKEELSLTRAILDGEERERERIARDLHDGLGGMLAGVKINFSTWSSSHLNNENNQEFYKILGQLDNSVKELRHVARNLMPESLLNFGLETALHDLCQFYHRKDLEIDFQAINIEKRLPLNIQLNIYRIVQELLANAVKHSEASSILLQCSQAGENFLITIEDNGKGFDKNIEKTTKSLGLHNLKNRVNYLKGKMEVNSDHQGTTINIELNTYGE</sequence>
<dbReference type="PANTHER" id="PTHR24421">
    <property type="entry name" value="NITRATE/NITRITE SENSOR PROTEIN NARX-RELATED"/>
    <property type="match status" value="1"/>
</dbReference>
<name>A0A135W2G6_9FLAO</name>
<dbReference type="EC" id="2.7.13.3" evidence="2"/>
<evidence type="ECO:0000256" key="6">
    <source>
        <dbReference type="ARBA" id="ARBA00022777"/>
    </source>
</evidence>
<keyword evidence="8" id="KW-0902">Two-component regulatory system</keyword>
<reference evidence="11 12" key="2">
    <citation type="journal article" date="2016" name="Genome Announc.">
        <title>Draft Genome Sequence of a Biocontrol Rhizobacterium, Chryseobacterium kwangjuense Strain KJ1R5, Isolated from Pepper (Capsicum annuum).</title>
        <authorList>
            <person name="Jeong J.J."/>
            <person name="Park H."/>
            <person name="Park B.H."/>
            <person name="Mannaa M."/>
            <person name="Sang M.K."/>
            <person name="Choi I.G."/>
            <person name="Kim K.D."/>
        </authorList>
    </citation>
    <scope>NUCLEOTIDE SEQUENCE [LARGE SCALE GENOMIC DNA]</scope>
    <source>
        <strain evidence="11 12">KJ1R5</strain>
    </source>
</reference>
<dbReference type="SUPFAM" id="SSF55874">
    <property type="entry name" value="ATPase domain of HSP90 chaperone/DNA topoisomerase II/histidine kinase"/>
    <property type="match status" value="1"/>
</dbReference>
<evidence type="ECO:0000256" key="8">
    <source>
        <dbReference type="ARBA" id="ARBA00023012"/>
    </source>
</evidence>
<evidence type="ECO:0000256" key="4">
    <source>
        <dbReference type="ARBA" id="ARBA00022679"/>
    </source>
</evidence>
<dbReference type="PROSITE" id="PS50109">
    <property type="entry name" value="HIS_KIN"/>
    <property type="match status" value="1"/>
</dbReference>
<keyword evidence="7" id="KW-0067">ATP-binding</keyword>
<dbReference type="Pfam" id="PF07730">
    <property type="entry name" value="HisKA_3"/>
    <property type="match status" value="1"/>
</dbReference>
<accession>A0A135W2G6</accession>
<evidence type="ECO:0000256" key="9">
    <source>
        <dbReference type="SAM" id="Phobius"/>
    </source>
</evidence>
<dbReference type="SUPFAM" id="SSF48452">
    <property type="entry name" value="TPR-like"/>
    <property type="match status" value="1"/>
</dbReference>
<evidence type="ECO:0000256" key="7">
    <source>
        <dbReference type="ARBA" id="ARBA00022840"/>
    </source>
</evidence>
<comment type="catalytic activity">
    <reaction evidence="1">
        <text>ATP + protein L-histidine = ADP + protein N-phospho-L-histidine.</text>
        <dbReference type="EC" id="2.7.13.3"/>
    </reaction>
</comment>
<dbReference type="PANTHER" id="PTHR24421:SF10">
    <property type="entry name" value="NITRATE_NITRITE SENSOR PROTEIN NARQ"/>
    <property type="match status" value="1"/>
</dbReference>
<evidence type="ECO:0000256" key="3">
    <source>
        <dbReference type="ARBA" id="ARBA00022553"/>
    </source>
</evidence>
<feature type="domain" description="Histidine kinase" evidence="10">
    <location>
        <begin position="479"/>
        <end position="671"/>
    </location>
</feature>
<dbReference type="EMBL" id="LPUR01000019">
    <property type="protein sequence ID" value="KXH79128.1"/>
    <property type="molecule type" value="Genomic_DNA"/>
</dbReference>
<gene>
    <name evidence="11" type="ORF">AU378_20985</name>
</gene>
<dbReference type="SMART" id="SM00387">
    <property type="entry name" value="HATPase_c"/>
    <property type="match status" value="1"/>
</dbReference>
<dbReference type="RefSeq" id="WP_062653678.1">
    <property type="nucleotide sequence ID" value="NZ_LPUR01000019.1"/>
</dbReference>
<dbReference type="InterPro" id="IPR003594">
    <property type="entry name" value="HATPase_dom"/>
</dbReference>
<dbReference type="GO" id="GO:0000155">
    <property type="term" value="F:phosphorelay sensor kinase activity"/>
    <property type="evidence" value="ECO:0007669"/>
    <property type="project" value="InterPro"/>
</dbReference>
<reference evidence="12" key="1">
    <citation type="submission" date="2015-12" db="EMBL/GenBank/DDBJ databases">
        <title>Genome sequence of a biocontrol rhizobacterium Chryseobacterium kwangjuense strain KJ1R5 isolated from pepper (Capsicum annuum L.).</title>
        <authorList>
            <person name="Jeong J.-J."/>
            <person name="Park H."/>
            <person name="Mannaa M."/>
            <person name="Sang M.K."/>
            <person name="Choi I.-G."/>
            <person name="Kim K.D."/>
        </authorList>
    </citation>
    <scope>NUCLEOTIDE SEQUENCE [LARGE SCALE GENOMIC DNA]</scope>
    <source>
        <strain evidence="12">KJ1R5</strain>
    </source>
</reference>
<keyword evidence="9" id="KW-1133">Transmembrane helix</keyword>
<dbReference type="InterPro" id="IPR011712">
    <property type="entry name" value="Sig_transdc_His_kin_sub3_dim/P"/>
</dbReference>
<dbReference type="GO" id="GO:0046983">
    <property type="term" value="F:protein dimerization activity"/>
    <property type="evidence" value="ECO:0007669"/>
    <property type="project" value="InterPro"/>
</dbReference>
<keyword evidence="6" id="KW-0418">Kinase</keyword>
<dbReference type="InterPro" id="IPR050482">
    <property type="entry name" value="Sensor_HK_TwoCompSys"/>
</dbReference>
<organism evidence="11 12">
    <name type="scientific">Chryseobacterium kwangjuense</name>
    <dbReference type="NCBI Taxonomy" id="267125"/>
    <lineage>
        <taxon>Bacteria</taxon>
        <taxon>Pseudomonadati</taxon>
        <taxon>Bacteroidota</taxon>
        <taxon>Flavobacteriia</taxon>
        <taxon>Flavobacteriales</taxon>
        <taxon>Weeksellaceae</taxon>
        <taxon>Chryseobacterium group</taxon>
        <taxon>Chryseobacterium</taxon>
    </lineage>
</organism>
<proteinExistence type="predicted"/>
<dbReference type="GO" id="GO:0016020">
    <property type="term" value="C:membrane"/>
    <property type="evidence" value="ECO:0007669"/>
    <property type="project" value="InterPro"/>
</dbReference>
<keyword evidence="5" id="KW-0547">Nucleotide-binding</keyword>
<dbReference type="InterPro" id="IPR011990">
    <property type="entry name" value="TPR-like_helical_dom_sf"/>
</dbReference>
<keyword evidence="3" id="KW-0597">Phosphoprotein</keyword>
<feature type="transmembrane region" description="Helical" evidence="9">
    <location>
        <begin position="414"/>
        <end position="436"/>
    </location>
</feature>
<dbReference type="Proteomes" id="UP000070513">
    <property type="component" value="Unassembled WGS sequence"/>
</dbReference>
<evidence type="ECO:0000313" key="11">
    <source>
        <dbReference type="EMBL" id="KXH79128.1"/>
    </source>
</evidence>
<comment type="caution">
    <text evidence="11">The sequence shown here is derived from an EMBL/GenBank/DDBJ whole genome shotgun (WGS) entry which is preliminary data.</text>
</comment>
<evidence type="ECO:0000259" key="10">
    <source>
        <dbReference type="PROSITE" id="PS50109"/>
    </source>
</evidence>
<keyword evidence="9" id="KW-0472">Membrane</keyword>